<dbReference type="InterPro" id="IPR011993">
    <property type="entry name" value="PH-like_dom_sf"/>
</dbReference>
<dbReference type="Gene3D" id="1.10.238.10">
    <property type="entry name" value="EF-hand"/>
    <property type="match status" value="1"/>
</dbReference>
<dbReference type="InterPro" id="IPR011992">
    <property type="entry name" value="EF-hand-dom_pair"/>
</dbReference>
<evidence type="ECO:0000256" key="1">
    <source>
        <dbReference type="ARBA" id="ARBA00022468"/>
    </source>
</evidence>
<reference evidence="5" key="1">
    <citation type="submission" date="2019-11" db="UniProtKB">
        <authorList>
            <consortium name="WormBaseParasite"/>
        </authorList>
    </citation>
    <scope>IDENTIFICATION</scope>
</reference>
<accession>A0A5K3EHC4</accession>
<dbReference type="Gene3D" id="1.10.8.270">
    <property type="entry name" value="putative rabgap domain of human tbc1 domain family member 14 like domains"/>
    <property type="match status" value="1"/>
</dbReference>
<evidence type="ECO:0000256" key="3">
    <source>
        <dbReference type="SAM" id="MobiDB-lite"/>
    </source>
</evidence>
<dbReference type="Gene3D" id="1.10.472.80">
    <property type="entry name" value="Ypt/Rab-GAP domain of gyp1p, domain 3"/>
    <property type="match status" value="1"/>
</dbReference>
<dbReference type="InterPro" id="IPR004182">
    <property type="entry name" value="GRAM"/>
</dbReference>
<dbReference type="InterPro" id="IPR018247">
    <property type="entry name" value="EF_Hand_1_Ca_BS"/>
</dbReference>
<dbReference type="SMART" id="SM00164">
    <property type="entry name" value="TBC"/>
    <property type="match status" value="1"/>
</dbReference>
<feature type="region of interest" description="Disordered" evidence="3">
    <location>
        <begin position="413"/>
        <end position="464"/>
    </location>
</feature>
<keyword evidence="1" id="KW-0343">GTPase activation</keyword>
<evidence type="ECO:0000259" key="4">
    <source>
        <dbReference type="PROSITE" id="PS50086"/>
    </source>
</evidence>
<dbReference type="Gene3D" id="1.10.10.750">
    <property type="entry name" value="Ypt/Rab-GAP domain of gyp1p, domain 1"/>
    <property type="match status" value="1"/>
</dbReference>
<dbReference type="PANTHER" id="PTHR47219">
    <property type="entry name" value="RAB GTPASE-ACTIVATING PROTEIN 1-LIKE"/>
    <property type="match status" value="1"/>
</dbReference>
<dbReference type="InterPro" id="IPR000195">
    <property type="entry name" value="Rab-GAP-TBC_dom"/>
</dbReference>
<protein>
    <submittedName>
        <fullName evidence="5">Rab-GAP TBC domain-containing protein</fullName>
    </submittedName>
</protein>
<evidence type="ECO:0000313" key="5">
    <source>
        <dbReference type="WBParaSite" id="MCU_000533-RA"/>
    </source>
</evidence>
<name>A0A5K3EHC4_MESCO</name>
<dbReference type="GO" id="GO:0031267">
    <property type="term" value="F:small GTPase binding"/>
    <property type="evidence" value="ECO:0007669"/>
    <property type="project" value="TreeGrafter"/>
</dbReference>
<dbReference type="SMART" id="SM00568">
    <property type="entry name" value="GRAM"/>
    <property type="match status" value="2"/>
</dbReference>
<dbReference type="FunFam" id="1.10.8.270:FF:000002">
    <property type="entry name" value="TBC1 domain family member 9B"/>
    <property type="match status" value="1"/>
</dbReference>
<feature type="domain" description="Rab-GAP TBC" evidence="4">
    <location>
        <begin position="522"/>
        <end position="742"/>
    </location>
</feature>
<evidence type="ECO:0000256" key="2">
    <source>
        <dbReference type="ARBA" id="ARBA00022837"/>
    </source>
</evidence>
<dbReference type="InterPro" id="IPR050302">
    <property type="entry name" value="Rab_GAP_TBC_domain"/>
</dbReference>
<sequence>MWTVPEEVYLSTDEIVIVSCDIFQATQRTYLSMNATTCWSNGNDHVDLDTFGGYRITYVLKNRKRFQIAYSESFAEITALLQEIEAEVVPSLSKLSPSEVPLYLFTVFKNKAASQFMPQCNTSEFTDFLSSFNFASSERLISHCSGSYLKGKIPVRGTLFLSINYVSFLPSLFNKGTKFSVPWIKITVVERKLTAALGGYILLRAHNHEYRFTVASRVDETFFIIQRLADLGARRLLNNDAYSATTHDPIRISSKEPLSSARHLRSQLESYSRSETYRKQFHLPTTESLEFEAPCYLCTPFDKGERPGRIYLSENFICFRNQGGAYISLVVPLSEVLIVDSHALKANPKHTELVLSTKDAVFMFTKMDSGEALIDRLNCIVHGSSAASTNDTDAVLVAEDALWSINEAARPPTVGLESETADVERTAKQPEQQAPPPTKSGIGSPRAGIVEPEQTSGQADVAPSSEYSGKFIDRFPLDSLDNAAVSQAEAKRMFQWANYLSTYGAGRTMYVVDQVEELVLKGLPQQLRGRLWMLLSGAENDMRLNPGCYEDLVRQTSGRSNSVLIEIERDLHRSLPEHPAYHTPEGIAALRRVLTAYAFRNPNVGYCQAMNIVTGALLLYCSEEEAFWLLAAVCERLLPDYYDSQVVGVRVDQVVLCELVSQHLPSIFNRHSPSNGREGAHDAASLLVSFFKRSGGKAVDRSSDTGVELVNLVILSWFLTLFLNTMPFRCAVFIIDYFFFGGAKVIFQIALELLRLHLPKFEAARAREEVSETLIQLSRFFNRLVAEIDASACSPSKPQTTLRPIPVDEPTLSKISVEQLLRSAKANFGAVVSNARIEMLRIACRLRVIHALSVSCVQEAIRTLQPQLNANLEDLAAVCFSYKEHYITSRYYQPQHVQPAAQYGAVSSLNRPCYDMHRIDADQFCSLFKSQSSWAHLALPLFRLLDADKDNLVNMRDYAWLLTLIASSDYRRKLRLLFTVHSPEYLRPEDRKGFWDRRPAPSDAALALASALSRPGDVECGQELTEEVATEEAAAEEEDDPETLSIDSLSVLDLNESEALRKKSASDLPLQTVYAGPPALESPPPLLKPNFVDLLKTIHFLLLGNRKDNFELLHALASLGQLSHLAVTKRNAALAVGDKDASPPWKIDFNEFMTVIFSIPALVVAFSEWIPLAKRIVVRPTNF</sequence>
<keyword evidence="2" id="KW-0106">Calcium</keyword>
<dbReference type="PROSITE" id="PS00018">
    <property type="entry name" value="EF_HAND_1"/>
    <property type="match status" value="1"/>
</dbReference>
<dbReference type="SUPFAM" id="SSF47473">
    <property type="entry name" value="EF-hand"/>
    <property type="match status" value="1"/>
</dbReference>
<organism evidence="5">
    <name type="scientific">Mesocestoides corti</name>
    <name type="common">Flatworm</name>
    <dbReference type="NCBI Taxonomy" id="53468"/>
    <lineage>
        <taxon>Eukaryota</taxon>
        <taxon>Metazoa</taxon>
        <taxon>Spiralia</taxon>
        <taxon>Lophotrochozoa</taxon>
        <taxon>Platyhelminthes</taxon>
        <taxon>Cestoda</taxon>
        <taxon>Eucestoda</taxon>
        <taxon>Cyclophyllidea</taxon>
        <taxon>Mesocestoididae</taxon>
        <taxon>Mesocestoides</taxon>
    </lineage>
</organism>
<dbReference type="SUPFAM" id="SSF47923">
    <property type="entry name" value="Ypt/Rab-GAP domain of gyp1p"/>
    <property type="match status" value="2"/>
</dbReference>
<dbReference type="WBParaSite" id="MCU_000533-RA">
    <property type="protein sequence ID" value="MCU_000533-RA"/>
    <property type="gene ID" value="MCU_000533"/>
</dbReference>
<dbReference type="PROSITE" id="PS50086">
    <property type="entry name" value="TBC_RABGAP"/>
    <property type="match status" value="1"/>
</dbReference>
<dbReference type="AlphaFoldDB" id="A0A5K3EHC4"/>
<dbReference type="Pfam" id="PF02893">
    <property type="entry name" value="GRAM"/>
    <property type="match status" value="2"/>
</dbReference>
<dbReference type="Gene3D" id="2.30.29.30">
    <property type="entry name" value="Pleckstrin-homology domain (PH domain)/Phosphotyrosine-binding domain (PTB)"/>
    <property type="match status" value="2"/>
</dbReference>
<dbReference type="PANTHER" id="PTHR47219:SF6">
    <property type="entry name" value="RAB GTPASE-ACTIVATING PROTEIN 1"/>
    <property type="match status" value="1"/>
</dbReference>
<dbReference type="GO" id="GO:0005096">
    <property type="term" value="F:GTPase activator activity"/>
    <property type="evidence" value="ECO:0007669"/>
    <property type="project" value="UniProtKB-KW"/>
</dbReference>
<proteinExistence type="predicted"/>
<dbReference type="InterPro" id="IPR035969">
    <property type="entry name" value="Rab-GAP_TBC_sf"/>
</dbReference>
<dbReference type="Pfam" id="PF00566">
    <property type="entry name" value="RabGAP-TBC"/>
    <property type="match status" value="2"/>
</dbReference>